<dbReference type="InterPro" id="IPR002397">
    <property type="entry name" value="Cyt_P450_B"/>
</dbReference>
<dbReference type="Pfam" id="PF00067">
    <property type="entry name" value="p450"/>
    <property type="match status" value="1"/>
</dbReference>
<evidence type="ECO:0000313" key="8">
    <source>
        <dbReference type="EMBL" id="GHO97513.1"/>
    </source>
</evidence>
<keyword evidence="3 7" id="KW-0479">Metal-binding</keyword>
<dbReference type="Gene3D" id="1.10.630.10">
    <property type="entry name" value="Cytochrome P450"/>
    <property type="match status" value="1"/>
</dbReference>
<dbReference type="AlphaFoldDB" id="A0A8J3IRY0"/>
<keyword evidence="9" id="KW-1185">Reference proteome</keyword>
<dbReference type="InterPro" id="IPR036396">
    <property type="entry name" value="Cyt_P450_sf"/>
</dbReference>
<accession>A0A8J3IRY0</accession>
<evidence type="ECO:0000256" key="1">
    <source>
        <dbReference type="ARBA" id="ARBA00010617"/>
    </source>
</evidence>
<dbReference type="FunFam" id="1.10.630.10:FF:000018">
    <property type="entry name" value="Cytochrome P450 monooxygenase"/>
    <property type="match status" value="1"/>
</dbReference>
<organism evidence="8 9">
    <name type="scientific">Reticulibacter mediterranei</name>
    <dbReference type="NCBI Taxonomy" id="2778369"/>
    <lineage>
        <taxon>Bacteria</taxon>
        <taxon>Bacillati</taxon>
        <taxon>Chloroflexota</taxon>
        <taxon>Ktedonobacteria</taxon>
        <taxon>Ktedonobacterales</taxon>
        <taxon>Reticulibacteraceae</taxon>
        <taxon>Reticulibacter</taxon>
    </lineage>
</organism>
<name>A0A8J3IRY0_9CHLR</name>
<dbReference type="PROSITE" id="PS00086">
    <property type="entry name" value="CYTOCHROME_P450"/>
    <property type="match status" value="1"/>
</dbReference>
<comment type="caution">
    <text evidence="8">The sequence shown here is derived from an EMBL/GenBank/DDBJ whole genome shotgun (WGS) entry which is preliminary data.</text>
</comment>
<dbReference type="CDD" id="cd11032">
    <property type="entry name" value="P450_EryK-like"/>
    <property type="match status" value="1"/>
</dbReference>
<evidence type="ECO:0000256" key="6">
    <source>
        <dbReference type="ARBA" id="ARBA00023033"/>
    </source>
</evidence>
<dbReference type="GO" id="GO:0005506">
    <property type="term" value="F:iron ion binding"/>
    <property type="evidence" value="ECO:0007669"/>
    <property type="project" value="InterPro"/>
</dbReference>
<dbReference type="InterPro" id="IPR017972">
    <property type="entry name" value="Cyt_P450_CS"/>
</dbReference>
<dbReference type="PANTHER" id="PTHR46696">
    <property type="entry name" value="P450, PUTATIVE (EUROFUNG)-RELATED"/>
    <property type="match status" value="1"/>
</dbReference>
<dbReference type="EMBL" id="BNJK01000001">
    <property type="protein sequence ID" value="GHO97513.1"/>
    <property type="molecule type" value="Genomic_DNA"/>
</dbReference>
<dbReference type="InterPro" id="IPR001128">
    <property type="entry name" value="Cyt_P450"/>
</dbReference>
<evidence type="ECO:0000256" key="4">
    <source>
        <dbReference type="ARBA" id="ARBA00023002"/>
    </source>
</evidence>
<proteinExistence type="inferred from homology"/>
<keyword evidence="2 7" id="KW-0349">Heme</keyword>
<gene>
    <name evidence="8" type="primary">yjiB_5</name>
    <name evidence="8" type="ORF">KSF_075610</name>
</gene>
<dbReference type="GO" id="GO:0016705">
    <property type="term" value="F:oxidoreductase activity, acting on paired donors, with incorporation or reduction of molecular oxygen"/>
    <property type="evidence" value="ECO:0007669"/>
    <property type="project" value="InterPro"/>
</dbReference>
<keyword evidence="4 7" id="KW-0560">Oxidoreductase</keyword>
<protein>
    <submittedName>
        <fullName evidence="8">Putative cytochrome P450 YjiB</fullName>
    </submittedName>
</protein>
<evidence type="ECO:0000256" key="2">
    <source>
        <dbReference type="ARBA" id="ARBA00022617"/>
    </source>
</evidence>
<dbReference type="PRINTS" id="PR00385">
    <property type="entry name" value="P450"/>
</dbReference>
<reference evidence="8" key="1">
    <citation type="submission" date="2020-10" db="EMBL/GenBank/DDBJ databases">
        <title>Taxonomic study of unclassified bacteria belonging to the class Ktedonobacteria.</title>
        <authorList>
            <person name="Yabe S."/>
            <person name="Wang C.M."/>
            <person name="Zheng Y."/>
            <person name="Sakai Y."/>
            <person name="Cavaletti L."/>
            <person name="Monciardini P."/>
            <person name="Donadio S."/>
        </authorList>
    </citation>
    <scope>NUCLEOTIDE SEQUENCE</scope>
    <source>
        <strain evidence="8">ID150040</strain>
    </source>
</reference>
<keyword evidence="5 7" id="KW-0408">Iron</keyword>
<dbReference type="GO" id="GO:0020037">
    <property type="term" value="F:heme binding"/>
    <property type="evidence" value="ECO:0007669"/>
    <property type="project" value="InterPro"/>
</dbReference>
<dbReference type="PRINTS" id="PR00359">
    <property type="entry name" value="BP450"/>
</dbReference>
<keyword evidence="6 7" id="KW-0503">Monooxygenase</keyword>
<dbReference type="SUPFAM" id="SSF48264">
    <property type="entry name" value="Cytochrome P450"/>
    <property type="match status" value="1"/>
</dbReference>
<sequence>MQSSPLEQALNPFPFYRRMRESRPLFYRPEDETWQVFRYAEAEQVLNNSALFSSVRNRERGQERPLQNSILNMDPPQHRQFRSLVTQAFTPRAVAQLANRITSIVTHLLDEVTGSGTMDIIDHLAYPLPVIVIAELLGIPREDRALFKTWSDAVVNGVDGRGQNRPQPAMSDYFLQVIEERHKEPQDDLMSALLNAQVDGHHLSRQELLGFCILLLVAGNETTTNLIGNALLCLDEQPDSMEQLYAAPDLIPGAVEEVLRYRSPVQLTGRIALADTVLGNQHIQAGQRVVANIGSANRDEAQFPDPDRFDIRRSPNHHLAFGHGIHFCLGAPLARLETKIALTLLLERFQDIRRVPQVPLEPGESILMHGVKHLPVTFRQRPRSA</sequence>
<dbReference type="RefSeq" id="WP_220208056.1">
    <property type="nucleotide sequence ID" value="NZ_BNJK01000001.1"/>
</dbReference>
<comment type="similarity">
    <text evidence="1 7">Belongs to the cytochrome P450 family.</text>
</comment>
<dbReference type="Proteomes" id="UP000597444">
    <property type="component" value="Unassembled WGS sequence"/>
</dbReference>
<evidence type="ECO:0000313" key="9">
    <source>
        <dbReference type="Proteomes" id="UP000597444"/>
    </source>
</evidence>
<evidence type="ECO:0000256" key="3">
    <source>
        <dbReference type="ARBA" id="ARBA00022723"/>
    </source>
</evidence>
<evidence type="ECO:0000256" key="7">
    <source>
        <dbReference type="RuleBase" id="RU000461"/>
    </source>
</evidence>
<dbReference type="PANTHER" id="PTHR46696:SF1">
    <property type="entry name" value="CYTOCHROME P450 YJIB-RELATED"/>
    <property type="match status" value="1"/>
</dbReference>
<evidence type="ECO:0000256" key="5">
    <source>
        <dbReference type="ARBA" id="ARBA00023004"/>
    </source>
</evidence>
<dbReference type="GO" id="GO:0004497">
    <property type="term" value="F:monooxygenase activity"/>
    <property type="evidence" value="ECO:0007669"/>
    <property type="project" value="UniProtKB-KW"/>
</dbReference>